<feature type="domain" description="N-acetyltransferase" evidence="3">
    <location>
        <begin position="15"/>
        <end position="153"/>
    </location>
</feature>
<dbReference type="EMBL" id="VNHX01000028">
    <property type="protein sequence ID" value="TYP89294.1"/>
    <property type="molecule type" value="Genomic_DNA"/>
</dbReference>
<dbReference type="PANTHER" id="PTHR43800">
    <property type="entry name" value="PEPTIDYL-LYSINE N-ACETYLTRANSFERASE YJAB"/>
    <property type="match status" value="1"/>
</dbReference>
<evidence type="ECO:0000256" key="1">
    <source>
        <dbReference type="ARBA" id="ARBA00022679"/>
    </source>
</evidence>
<dbReference type="SUPFAM" id="SSF55729">
    <property type="entry name" value="Acyl-CoA N-acyltransferases (Nat)"/>
    <property type="match status" value="1"/>
</dbReference>
<dbReference type="Proteomes" id="UP000325105">
    <property type="component" value="Unassembled WGS sequence"/>
</dbReference>
<organism evidence="4 5">
    <name type="scientific">Sphingobacterium allocomposti</name>
    <dbReference type="NCBI Taxonomy" id="415956"/>
    <lineage>
        <taxon>Bacteria</taxon>
        <taxon>Pseudomonadati</taxon>
        <taxon>Bacteroidota</taxon>
        <taxon>Sphingobacteriia</taxon>
        <taxon>Sphingobacteriales</taxon>
        <taxon>Sphingobacteriaceae</taxon>
        <taxon>Sphingobacterium</taxon>
    </lineage>
</organism>
<comment type="caution">
    <text evidence="4">The sequence shown here is derived from an EMBL/GenBank/DDBJ whole genome shotgun (WGS) entry which is preliminary data.</text>
</comment>
<dbReference type="InterPro" id="IPR000182">
    <property type="entry name" value="GNAT_dom"/>
</dbReference>
<dbReference type="AlphaFoldDB" id="A0A5S5D1P1"/>
<sequence>MNKNSDSVKMLKENIVVRTMSNGDIDELVAIWLDVSIKAHDFIPKKYWVENKTLMKADYLPNAEIYVAEVAGRIDGFVALIKNHIAAFFVRSEQQGKGIGTILLDYARELRSELTLNVYQKNKKSVSFYQAKGFEIAAETWDERTQEMEFIMRWVKPS</sequence>
<evidence type="ECO:0000256" key="2">
    <source>
        <dbReference type="ARBA" id="ARBA00023315"/>
    </source>
</evidence>
<keyword evidence="5" id="KW-1185">Reference proteome</keyword>
<dbReference type="PANTHER" id="PTHR43800:SF1">
    <property type="entry name" value="PEPTIDYL-LYSINE N-ACETYLTRANSFERASE YJAB"/>
    <property type="match status" value="1"/>
</dbReference>
<proteinExistence type="predicted"/>
<dbReference type="PROSITE" id="PS51186">
    <property type="entry name" value="GNAT"/>
    <property type="match status" value="1"/>
</dbReference>
<dbReference type="GO" id="GO:0016747">
    <property type="term" value="F:acyltransferase activity, transferring groups other than amino-acyl groups"/>
    <property type="evidence" value="ECO:0007669"/>
    <property type="project" value="InterPro"/>
</dbReference>
<reference evidence="4 5" key="1">
    <citation type="submission" date="2019-07" db="EMBL/GenBank/DDBJ databases">
        <title>Genomic Encyclopedia of Archaeal and Bacterial Type Strains, Phase II (KMG-II): from individual species to whole genera.</title>
        <authorList>
            <person name="Goeker M."/>
        </authorList>
    </citation>
    <scope>NUCLEOTIDE SEQUENCE [LARGE SCALE GENOMIC DNA]</scope>
    <source>
        <strain evidence="4 5">DSM 18850</strain>
    </source>
</reference>
<name>A0A5S5D1P1_9SPHI</name>
<evidence type="ECO:0000313" key="4">
    <source>
        <dbReference type="EMBL" id="TYP89294.1"/>
    </source>
</evidence>
<keyword evidence="1 4" id="KW-0808">Transferase</keyword>
<dbReference type="RefSeq" id="WP_211357563.1">
    <property type="nucleotide sequence ID" value="NZ_VNHX01000028.1"/>
</dbReference>
<dbReference type="NCBIfam" id="NF007853">
    <property type="entry name" value="PRK10562.1"/>
    <property type="match status" value="1"/>
</dbReference>
<evidence type="ECO:0000313" key="5">
    <source>
        <dbReference type="Proteomes" id="UP000325105"/>
    </source>
</evidence>
<evidence type="ECO:0000259" key="3">
    <source>
        <dbReference type="PROSITE" id="PS51186"/>
    </source>
</evidence>
<protein>
    <submittedName>
        <fullName evidence="4">Putative acetyltransferase</fullName>
    </submittedName>
</protein>
<dbReference type="CDD" id="cd04301">
    <property type="entry name" value="NAT_SF"/>
    <property type="match status" value="1"/>
</dbReference>
<accession>A0A5S5D1P1</accession>
<keyword evidence="2" id="KW-0012">Acyltransferase</keyword>
<gene>
    <name evidence="4" type="ORF">BC792_12813</name>
</gene>
<dbReference type="InterPro" id="IPR016181">
    <property type="entry name" value="Acyl_CoA_acyltransferase"/>
</dbReference>
<dbReference type="Pfam" id="PF13508">
    <property type="entry name" value="Acetyltransf_7"/>
    <property type="match status" value="1"/>
</dbReference>
<dbReference type="Gene3D" id="3.40.630.30">
    <property type="match status" value="1"/>
</dbReference>